<dbReference type="RefSeq" id="WP_192461404.1">
    <property type="nucleotide sequence ID" value="NZ_JACYFJ010000002.1"/>
</dbReference>
<feature type="chain" id="PRO_5045770256" description="Aminopeptidase N" evidence="12">
    <location>
        <begin position="19"/>
        <end position="686"/>
    </location>
</feature>
<comment type="catalytic activity">
    <reaction evidence="1">
        <text>Release of an N-terminal amino acid, Xaa-|-Yaa- from a peptide, amide or arylamide. Xaa is preferably Ala, but may be most amino acids including Pro (slow action). When a terminal hydrophobic residue is followed by a prolyl residue, the two may be released as an intact Xaa-Pro dipeptide.</text>
        <dbReference type="EC" id="3.4.11.2"/>
    </reaction>
</comment>
<evidence type="ECO:0000256" key="1">
    <source>
        <dbReference type="ARBA" id="ARBA00000098"/>
    </source>
</evidence>
<dbReference type="InterPro" id="IPR014782">
    <property type="entry name" value="Peptidase_M1_dom"/>
</dbReference>
<dbReference type="InterPro" id="IPR016024">
    <property type="entry name" value="ARM-type_fold"/>
</dbReference>
<evidence type="ECO:0000256" key="12">
    <source>
        <dbReference type="SAM" id="SignalP"/>
    </source>
</evidence>
<dbReference type="Pfam" id="PF17900">
    <property type="entry name" value="Peptidase_M1_N"/>
    <property type="match status" value="1"/>
</dbReference>
<gene>
    <name evidence="15" type="ORF">ACFOUT_12245</name>
</gene>
<organism evidence="15 16">
    <name type="scientific">Euzebyella saccharophila</name>
    <dbReference type="NCBI Taxonomy" id="679664"/>
    <lineage>
        <taxon>Bacteria</taxon>
        <taxon>Pseudomonadati</taxon>
        <taxon>Bacteroidota</taxon>
        <taxon>Flavobacteriia</taxon>
        <taxon>Flavobacteriales</taxon>
        <taxon>Flavobacteriaceae</taxon>
        <taxon>Euzebyella</taxon>
    </lineage>
</organism>
<evidence type="ECO:0000256" key="8">
    <source>
        <dbReference type="ARBA" id="ARBA00022723"/>
    </source>
</evidence>
<dbReference type="PANTHER" id="PTHR11533">
    <property type="entry name" value="PROTEASE M1 ZINC METALLOPROTEASE"/>
    <property type="match status" value="1"/>
</dbReference>
<evidence type="ECO:0000259" key="14">
    <source>
        <dbReference type="Pfam" id="PF17900"/>
    </source>
</evidence>
<dbReference type="EMBL" id="JBHSAW010000010">
    <property type="protein sequence ID" value="MFC4096649.1"/>
    <property type="molecule type" value="Genomic_DNA"/>
</dbReference>
<dbReference type="Gene3D" id="1.10.390.10">
    <property type="entry name" value="Neutral Protease Domain 2"/>
    <property type="match status" value="1"/>
</dbReference>
<dbReference type="InterPro" id="IPR027268">
    <property type="entry name" value="Peptidase_M4/M1_CTD_sf"/>
</dbReference>
<evidence type="ECO:0000256" key="11">
    <source>
        <dbReference type="ARBA" id="ARBA00023049"/>
    </source>
</evidence>
<comment type="similarity">
    <text evidence="3">Belongs to the peptidase M1 family.</text>
</comment>
<dbReference type="Pfam" id="PF01433">
    <property type="entry name" value="Peptidase_M1"/>
    <property type="match status" value="1"/>
</dbReference>
<evidence type="ECO:0000256" key="4">
    <source>
        <dbReference type="ARBA" id="ARBA00012564"/>
    </source>
</evidence>
<keyword evidence="10" id="KW-0862">Zinc</keyword>
<reference evidence="16" key="1">
    <citation type="journal article" date="2019" name="Int. J. Syst. Evol. Microbiol.">
        <title>The Global Catalogue of Microorganisms (GCM) 10K type strain sequencing project: providing services to taxonomists for standard genome sequencing and annotation.</title>
        <authorList>
            <consortium name="The Broad Institute Genomics Platform"/>
            <consortium name="The Broad Institute Genome Sequencing Center for Infectious Disease"/>
            <person name="Wu L."/>
            <person name="Ma J."/>
        </authorList>
    </citation>
    <scope>NUCLEOTIDE SEQUENCE [LARGE SCALE GENOMIC DNA]</scope>
    <source>
        <strain evidence="16">CECT 7477</strain>
    </source>
</reference>
<proteinExistence type="inferred from homology"/>
<feature type="domain" description="Aminopeptidase N-like N-terminal" evidence="14">
    <location>
        <begin position="33"/>
        <end position="195"/>
    </location>
</feature>
<dbReference type="InterPro" id="IPR045357">
    <property type="entry name" value="Aminopeptidase_N-like_N"/>
</dbReference>
<sequence>MTRIFFPFFLLLVSSLYAQNQDKVNFTEAKVLVEPLPFEKAVKGTVTYQFTVLANVDSVFLDAHQMQFFKVLLNNKKIKFRATEEKLIIPYKFRKGRTYQLTTTYSAQPKQTLYFLGWDDDIKDNEQIWTQGQGKYTRHWLPSFDEMQEKVIFDLKILVPKGYKVIANGKLLSQKDSLNKTLWKFDMQNPMSSYLLAFAAGKYQKQELTSNSGVAIENFHLPKDSVRVEPTYRYTQEIFNFLEEEIGVAYPWQNYKQVPVRDFLYAGMENTGTTIFSDGYMIDSIAFVDKNYVNVNAHELAHQWFGNLVTEKDGNHHWLHEGFATFYAYLAEREIFGDDYFYWKLWVTAQELQRISDADVGQALTDPKASSLTFYEKGAWALVILRERVGEEVLKKGVANYLEKYAFRNVTVDDFLTEIENAGQTDLSDFKSSWLNGTEFLWEEARTLLIAKCPSIRLFYSEEIKKESLGSFLEEEHPHQLKIALLEKFKSELSSEELLELTKKVDVLTRQKAIQLLENIPQKLETSLVTYLADDSYITKELAIYKLWSQFPENRKKYLEATKDIEGLPNKNVRLLWLTLAIITPDFEPQNTPKFIAELEEYTSQAYTWEIRLGAFQYFSELGFTEKSLEHLIMSTEHHSWQFKKYARNLIEQLLKEDTYEKRISMVFKKLNSGELRYMKSKLDTK</sequence>
<evidence type="ECO:0000256" key="3">
    <source>
        <dbReference type="ARBA" id="ARBA00010136"/>
    </source>
</evidence>
<comment type="cofactor">
    <cofactor evidence="2">
        <name>Zn(2+)</name>
        <dbReference type="ChEBI" id="CHEBI:29105"/>
    </cofactor>
</comment>
<comment type="caution">
    <text evidence="15">The sequence shown here is derived from an EMBL/GenBank/DDBJ whole genome shotgun (WGS) entry which is preliminary data.</text>
</comment>
<keyword evidence="6 15" id="KW-0031">Aminopeptidase</keyword>
<protein>
    <recommendedName>
        <fullName evidence="5">Aminopeptidase N</fullName>
        <ecNumber evidence="4">3.4.11.2</ecNumber>
    </recommendedName>
</protein>
<evidence type="ECO:0000256" key="5">
    <source>
        <dbReference type="ARBA" id="ARBA00015611"/>
    </source>
</evidence>
<keyword evidence="9 15" id="KW-0378">Hydrolase</keyword>
<keyword evidence="11" id="KW-0482">Metalloprotease</keyword>
<dbReference type="InterPro" id="IPR042097">
    <property type="entry name" value="Aminopeptidase_N-like_N_sf"/>
</dbReference>
<evidence type="ECO:0000256" key="9">
    <source>
        <dbReference type="ARBA" id="ARBA00022801"/>
    </source>
</evidence>
<accession>A0ABV8JV23</accession>
<name>A0ABV8JV23_9FLAO</name>
<evidence type="ECO:0000256" key="6">
    <source>
        <dbReference type="ARBA" id="ARBA00022438"/>
    </source>
</evidence>
<dbReference type="PANTHER" id="PTHR11533:SF174">
    <property type="entry name" value="PUROMYCIN-SENSITIVE AMINOPEPTIDASE-RELATED"/>
    <property type="match status" value="1"/>
</dbReference>
<evidence type="ECO:0000313" key="15">
    <source>
        <dbReference type="EMBL" id="MFC4096649.1"/>
    </source>
</evidence>
<dbReference type="SUPFAM" id="SSF48371">
    <property type="entry name" value="ARM repeat"/>
    <property type="match status" value="1"/>
</dbReference>
<dbReference type="SUPFAM" id="SSF55486">
    <property type="entry name" value="Metalloproteases ('zincins'), catalytic domain"/>
    <property type="match status" value="1"/>
</dbReference>
<evidence type="ECO:0000256" key="10">
    <source>
        <dbReference type="ARBA" id="ARBA00022833"/>
    </source>
</evidence>
<dbReference type="CDD" id="cd09603">
    <property type="entry name" value="M1_APN_like"/>
    <property type="match status" value="1"/>
</dbReference>
<dbReference type="Proteomes" id="UP001595814">
    <property type="component" value="Unassembled WGS sequence"/>
</dbReference>
<evidence type="ECO:0000313" key="16">
    <source>
        <dbReference type="Proteomes" id="UP001595814"/>
    </source>
</evidence>
<dbReference type="InterPro" id="IPR050344">
    <property type="entry name" value="Peptidase_M1_aminopeptidases"/>
</dbReference>
<feature type="domain" description="Peptidase M1 membrane alanine aminopeptidase" evidence="13">
    <location>
        <begin position="234"/>
        <end position="434"/>
    </location>
</feature>
<keyword evidence="8" id="KW-0479">Metal-binding</keyword>
<dbReference type="GO" id="GO:0004177">
    <property type="term" value="F:aminopeptidase activity"/>
    <property type="evidence" value="ECO:0007669"/>
    <property type="project" value="UniProtKB-KW"/>
</dbReference>
<dbReference type="InterPro" id="IPR001930">
    <property type="entry name" value="Peptidase_M1"/>
</dbReference>
<evidence type="ECO:0000259" key="13">
    <source>
        <dbReference type="Pfam" id="PF01433"/>
    </source>
</evidence>
<dbReference type="SUPFAM" id="SSF63737">
    <property type="entry name" value="Leukotriene A4 hydrolase N-terminal domain"/>
    <property type="match status" value="1"/>
</dbReference>
<evidence type="ECO:0000256" key="2">
    <source>
        <dbReference type="ARBA" id="ARBA00001947"/>
    </source>
</evidence>
<keyword evidence="12" id="KW-0732">Signal</keyword>
<evidence type="ECO:0000256" key="7">
    <source>
        <dbReference type="ARBA" id="ARBA00022670"/>
    </source>
</evidence>
<keyword evidence="7" id="KW-0645">Protease</keyword>
<dbReference type="EC" id="3.4.11.2" evidence="4"/>
<feature type="signal peptide" evidence="12">
    <location>
        <begin position="1"/>
        <end position="18"/>
    </location>
</feature>
<dbReference type="Gene3D" id="2.60.40.1730">
    <property type="entry name" value="tricorn interacting facor f3 domain"/>
    <property type="match status" value="1"/>
</dbReference>
<dbReference type="PRINTS" id="PR00756">
    <property type="entry name" value="ALADIPTASE"/>
</dbReference>
<keyword evidence="16" id="KW-1185">Reference proteome</keyword>